<feature type="transmembrane region" description="Helical" evidence="1">
    <location>
        <begin position="406"/>
        <end position="426"/>
    </location>
</feature>
<comment type="caution">
    <text evidence="2">The sequence shown here is derived from an EMBL/GenBank/DDBJ whole genome shotgun (WGS) entry which is preliminary data.</text>
</comment>
<organism evidence="2 3">
    <name type="scientific">Tubulinosema ratisbonensis</name>
    <dbReference type="NCBI Taxonomy" id="291195"/>
    <lineage>
        <taxon>Eukaryota</taxon>
        <taxon>Fungi</taxon>
        <taxon>Fungi incertae sedis</taxon>
        <taxon>Microsporidia</taxon>
        <taxon>Tubulinosematoidea</taxon>
        <taxon>Tubulinosematidae</taxon>
        <taxon>Tubulinosema</taxon>
    </lineage>
</organism>
<feature type="transmembrane region" description="Helical" evidence="1">
    <location>
        <begin position="343"/>
        <end position="363"/>
    </location>
</feature>
<dbReference type="VEuPathDB" id="MicrosporidiaDB:TUBRATIS_008750"/>
<evidence type="ECO:0000313" key="3">
    <source>
        <dbReference type="Proteomes" id="UP000282876"/>
    </source>
</evidence>
<keyword evidence="1" id="KW-1133">Transmembrane helix</keyword>
<keyword evidence="1" id="KW-0472">Membrane</keyword>
<dbReference type="SUPFAM" id="SSF103473">
    <property type="entry name" value="MFS general substrate transporter"/>
    <property type="match status" value="1"/>
</dbReference>
<feature type="transmembrane region" description="Helical" evidence="1">
    <location>
        <begin position="285"/>
        <end position="304"/>
    </location>
</feature>
<evidence type="ECO:0000313" key="2">
    <source>
        <dbReference type="EMBL" id="RVD92614.1"/>
    </source>
</evidence>
<dbReference type="Proteomes" id="UP000282876">
    <property type="component" value="Unassembled WGS sequence"/>
</dbReference>
<sequence>MNNTTKYFIFLFTRNYIPITSYLTPYTLENKEISKKNLLNRITHKLFIATIITSVITPFFIEAFGKKLICVCDNLIECVVYLIFLFMPKRNLILCELAGILHGITKSLESISKSIMYDGDPKKSAQKYAIYSIVKQVSSTLAAISGQEMFYMTNSYSILVYTSLLSVFFSFFFALFCLEELEKKTFDLQSLYSPKKLFLELKNELSFDVCVFSLFYVISTTLLISLSVYSSYIFMERKNELDIYSSKLGKFFYLIFTPFRIFFFFIVKFFSFFDKSIKVNLKYNKNVILFGYINAFCRLVSLLPKYTIMKYEFNSFSRSILLTLFILSTILILFFLFKINNLFITYVLTVIGLFFSFTCLGVSNNGFKNHSKSHVIYSMNLFFSALIHSGISYYAKSKEIKASVRLLYYCFVDGILTFLIFFVVIYKKYLNK</sequence>
<name>A0A437AN67_9MICR</name>
<feature type="transmembrane region" description="Helical" evidence="1">
    <location>
        <begin position="375"/>
        <end position="394"/>
    </location>
</feature>
<feature type="transmembrane region" description="Helical" evidence="1">
    <location>
        <begin position="158"/>
        <end position="178"/>
    </location>
</feature>
<protein>
    <submittedName>
        <fullName evidence="2">Uncharacterized protein</fullName>
    </submittedName>
</protein>
<dbReference type="OrthoDB" id="2191737at2759"/>
<evidence type="ECO:0000256" key="1">
    <source>
        <dbReference type="SAM" id="Phobius"/>
    </source>
</evidence>
<dbReference type="AlphaFoldDB" id="A0A437AN67"/>
<gene>
    <name evidence="2" type="ORF">TUBRATIS_008750</name>
</gene>
<feature type="transmembrane region" description="Helical" evidence="1">
    <location>
        <begin position="316"/>
        <end position="336"/>
    </location>
</feature>
<accession>A0A437AN67</accession>
<dbReference type="InterPro" id="IPR036259">
    <property type="entry name" value="MFS_trans_sf"/>
</dbReference>
<dbReference type="EMBL" id="RCSS01000175">
    <property type="protein sequence ID" value="RVD92614.1"/>
    <property type="molecule type" value="Genomic_DNA"/>
</dbReference>
<feature type="transmembrane region" description="Helical" evidence="1">
    <location>
        <begin position="251"/>
        <end position="273"/>
    </location>
</feature>
<proteinExistence type="predicted"/>
<reference evidence="2 3" key="1">
    <citation type="submission" date="2018-10" db="EMBL/GenBank/DDBJ databases">
        <title>Draft genome sequence of the microsporidian Tubulinosema ratisbonensis.</title>
        <authorList>
            <person name="Polonais V."/>
            <person name="Peyretaillade E."/>
            <person name="Niehus S."/>
            <person name="Wawrzyniak I."/>
            <person name="Franchet A."/>
            <person name="Gaspin C."/>
            <person name="Reichstadt M."/>
            <person name="Belser C."/>
            <person name="Labadie K."/>
            <person name="Delbac F."/>
            <person name="Ferrandon D."/>
        </authorList>
    </citation>
    <scope>NUCLEOTIDE SEQUENCE [LARGE SCALE GENOMIC DNA]</scope>
    <source>
        <strain evidence="2 3">Franzen</strain>
    </source>
</reference>
<feature type="transmembrane region" description="Helical" evidence="1">
    <location>
        <begin position="42"/>
        <end position="61"/>
    </location>
</feature>
<keyword evidence="1" id="KW-0812">Transmembrane</keyword>
<feature type="transmembrane region" description="Helical" evidence="1">
    <location>
        <begin position="205"/>
        <end position="231"/>
    </location>
</feature>
<keyword evidence="3" id="KW-1185">Reference proteome</keyword>